<feature type="domain" description="Serine rich protein interaction" evidence="5">
    <location>
        <begin position="211"/>
        <end position="357"/>
    </location>
</feature>
<dbReference type="WBParaSite" id="TCLT_0000215501-mRNA-1">
    <property type="protein sequence ID" value="TCLT_0000215501-mRNA-1"/>
    <property type="gene ID" value="TCLT_0000215501"/>
</dbReference>
<sequence length="630" mass="69015">MEPITNSETQIGSSSNESESSSVVVNTVGIPNEDLGSSSPSSSGIVADLNDSNGESNQRTSATSSLSSCEPFLDSAENSFEGSRLSKLQSQKSRSDEKSSIRGAELCQPGLIPQRNQFGRLREGACLMMPTLEEKIEPINTSVLRNAFKNLTEAKNAINTTQTINDEEKNEIRLFNLSLKSDNHADFTPHLNSIARNSTNDENAKKQIICTKLVENYRNIENGVEKLNKHTAARAWRQPHILQQNILNIKENVAMIVTCMSAFLDAASRIAIEANNRKGEVQVLIINAFSELKQLLTPLKNSSTIITQLKQNLDATGWILAVLSRPQNPYGTAQGSDALDQFLAVIKQLPTDCYKLIQWVLLLVPSSGARFLTTGFKDSDCSSGGIYSRQADGLSLRLSDAPMNDQLAEMNFKRQSAVSNASSTPIPNMNDMQTPTSILASRGSLSPAGTSAKQNRVTFADNISVSHPLSTLTLEGHESTVDQEDYLANRMMRPLTIPQLTPQISADVIRSLPQDDKQLIEFYSPQLDAHTEFLSKAIEEFLTIILTAHKLIYMADTIAECLSSAELSNEVKRSADRLLDVLKTCVQATKHAADEYLSVAAVQSMANCIVTVSRAAYDLKFLIKQCCTNS</sequence>
<gene>
    <name evidence="7" type="ORF">TCLT_LOCUS2156</name>
</gene>
<evidence type="ECO:0000256" key="3">
    <source>
        <dbReference type="ARBA" id="ARBA00022553"/>
    </source>
</evidence>
<evidence type="ECO:0000259" key="5">
    <source>
        <dbReference type="Pfam" id="PF08824"/>
    </source>
</evidence>
<feature type="compositionally biased region" description="Polar residues" evidence="4">
    <location>
        <begin position="50"/>
        <end position="68"/>
    </location>
</feature>
<evidence type="ECO:0000313" key="9">
    <source>
        <dbReference type="WBParaSite" id="TCLT_0000215501-mRNA-1"/>
    </source>
</evidence>
<reference evidence="9" key="1">
    <citation type="submission" date="2016-04" db="UniProtKB">
        <authorList>
            <consortium name="WormBaseParasite"/>
        </authorList>
    </citation>
    <scope>IDENTIFICATION</scope>
</reference>
<dbReference type="OrthoDB" id="5983572at2759"/>
<dbReference type="GO" id="GO:0005886">
    <property type="term" value="C:plasma membrane"/>
    <property type="evidence" value="ECO:0007669"/>
    <property type="project" value="TreeGrafter"/>
</dbReference>
<dbReference type="OMA" id="LMMPTLE"/>
<dbReference type="GO" id="GO:0016477">
    <property type="term" value="P:cell migration"/>
    <property type="evidence" value="ECO:0007669"/>
    <property type="project" value="TreeGrafter"/>
</dbReference>
<dbReference type="InterPro" id="IPR021901">
    <property type="entry name" value="CAS_C"/>
</dbReference>
<evidence type="ECO:0000259" key="6">
    <source>
        <dbReference type="Pfam" id="PF12026"/>
    </source>
</evidence>
<organism evidence="9">
    <name type="scientific">Thelazia callipaeda</name>
    <name type="common">Oriental eyeworm</name>
    <name type="synonym">Parasitic nematode</name>
    <dbReference type="NCBI Taxonomy" id="103827"/>
    <lineage>
        <taxon>Eukaryota</taxon>
        <taxon>Metazoa</taxon>
        <taxon>Ecdysozoa</taxon>
        <taxon>Nematoda</taxon>
        <taxon>Chromadorea</taxon>
        <taxon>Rhabditida</taxon>
        <taxon>Spirurina</taxon>
        <taxon>Spiruromorpha</taxon>
        <taxon>Thelazioidea</taxon>
        <taxon>Thelaziidae</taxon>
        <taxon>Thelazia</taxon>
    </lineage>
</organism>
<dbReference type="Pfam" id="PF08824">
    <property type="entry name" value="Serine_rich"/>
    <property type="match status" value="1"/>
</dbReference>
<dbReference type="Gene3D" id="1.20.120.830">
    <property type="entry name" value="Serine-rich domain"/>
    <property type="match status" value="1"/>
</dbReference>
<protein>
    <submittedName>
        <fullName evidence="9">CAS family C-terminal domain-containing protein</fullName>
    </submittedName>
</protein>
<dbReference type="GO" id="GO:0007169">
    <property type="term" value="P:cell surface receptor protein tyrosine kinase signaling pathway"/>
    <property type="evidence" value="ECO:0007669"/>
    <property type="project" value="TreeGrafter"/>
</dbReference>
<dbReference type="EMBL" id="UYYF01000383">
    <property type="protein sequence ID" value="VDM97944.1"/>
    <property type="molecule type" value="Genomic_DNA"/>
</dbReference>
<feature type="compositionally biased region" description="Polar residues" evidence="4">
    <location>
        <begin position="76"/>
        <end position="92"/>
    </location>
</feature>
<proteinExistence type="predicted"/>
<dbReference type="InterPro" id="IPR037362">
    <property type="entry name" value="CAS_fam"/>
</dbReference>
<dbReference type="PANTHER" id="PTHR10654">
    <property type="entry name" value="CAS SCAFFOLDING PROTEIN"/>
    <property type="match status" value="1"/>
</dbReference>
<keyword evidence="3" id="KW-0597">Phosphoprotein</keyword>
<dbReference type="STRING" id="103827.A0A158RB65"/>
<dbReference type="Gene3D" id="1.20.120.230">
    <property type="entry name" value="Alpha-catenin/vinculin-like"/>
    <property type="match status" value="1"/>
</dbReference>
<name>A0A158RB65_THECL</name>
<evidence type="ECO:0000256" key="1">
    <source>
        <dbReference type="ARBA" id="ARBA00004496"/>
    </source>
</evidence>
<evidence type="ECO:0000313" key="7">
    <source>
        <dbReference type="EMBL" id="VDM97944.1"/>
    </source>
</evidence>
<dbReference type="InterPro" id="IPR014928">
    <property type="entry name" value="Serine_rich_dom"/>
</dbReference>
<feature type="compositionally biased region" description="Low complexity" evidence="4">
    <location>
        <begin position="13"/>
        <end position="26"/>
    </location>
</feature>
<feature type="compositionally biased region" description="Polar residues" evidence="4">
    <location>
        <begin position="1"/>
        <end position="12"/>
    </location>
</feature>
<evidence type="ECO:0000256" key="4">
    <source>
        <dbReference type="SAM" id="MobiDB-lite"/>
    </source>
</evidence>
<dbReference type="PANTHER" id="PTHR10654:SF18">
    <property type="entry name" value="IP17195P"/>
    <property type="match status" value="1"/>
</dbReference>
<keyword evidence="2" id="KW-0963">Cytoplasm</keyword>
<evidence type="ECO:0000256" key="2">
    <source>
        <dbReference type="ARBA" id="ARBA00022490"/>
    </source>
</evidence>
<keyword evidence="8" id="KW-1185">Reference proteome</keyword>
<evidence type="ECO:0000313" key="8">
    <source>
        <dbReference type="Proteomes" id="UP000276776"/>
    </source>
</evidence>
<dbReference type="Pfam" id="PF12026">
    <property type="entry name" value="CAS_C"/>
    <property type="match status" value="1"/>
</dbReference>
<feature type="region of interest" description="Disordered" evidence="4">
    <location>
        <begin position="1"/>
        <end position="106"/>
    </location>
</feature>
<dbReference type="AlphaFoldDB" id="A0A158RB65"/>
<reference evidence="7 8" key="2">
    <citation type="submission" date="2018-11" db="EMBL/GenBank/DDBJ databases">
        <authorList>
            <consortium name="Pathogen Informatics"/>
        </authorList>
    </citation>
    <scope>NUCLEOTIDE SEQUENCE [LARGE SCALE GENOMIC DNA]</scope>
</reference>
<comment type="subcellular location">
    <subcellularLocation>
        <location evidence="1">Cytoplasm</location>
    </subcellularLocation>
</comment>
<feature type="domain" description="CAS family C-terminal" evidence="6">
    <location>
        <begin position="499"/>
        <end position="621"/>
    </location>
</feature>
<accession>A0A158RB65</accession>
<dbReference type="Proteomes" id="UP000276776">
    <property type="component" value="Unassembled WGS sequence"/>
</dbReference>
<dbReference type="GO" id="GO:0005737">
    <property type="term" value="C:cytoplasm"/>
    <property type="evidence" value="ECO:0007669"/>
    <property type="project" value="UniProtKB-SubCell"/>
</dbReference>
<dbReference type="InterPro" id="IPR038319">
    <property type="entry name" value="Serine_rich_sf"/>
</dbReference>